<evidence type="ECO:0000313" key="1">
    <source>
        <dbReference type="EMBL" id="MEI6002659.1"/>
    </source>
</evidence>
<protein>
    <submittedName>
        <fullName evidence="1">DUF1269 domain-containing protein</fullName>
    </submittedName>
</protein>
<dbReference type="Proteomes" id="UP001386437">
    <property type="component" value="Unassembled WGS sequence"/>
</dbReference>
<sequence>MTNFIFALFPDEASARAGLEAFELLHVAGDITLFNHAIVQRGMDGTLVVLERETAPIGSGVGALIGGTAGLFGGLAGLGIGAATGGIIGAVLDLFNLGVSKEFLSSICKELVPGKTAVFAEASEEWITLVDARVEAFGGSVIRAARDDFIEDEIRKRVVRLKREVAARRAEFAARRTEKRLHALHEVVLRSEENLRKAALDAARHIEQYREESDAKLKALHDQLQSASPATKARIEQRIIDLQTDQKQRLAKIHDALRLAREAMEA</sequence>
<dbReference type="RefSeq" id="WP_336602269.1">
    <property type="nucleotide sequence ID" value="NZ_JACFYJ010000125.1"/>
</dbReference>
<comment type="caution">
    <text evidence="1">The sequence shown here is derived from an EMBL/GenBank/DDBJ whole genome shotgun (WGS) entry which is preliminary data.</text>
</comment>
<proteinExistence type="predicted"/>
<dbReference type="Pfam" id="PF06897">
    <property type="entry name" value="DUF1269"/>
    <property type="match status" value="1"/>
</dbReference>
<organism evidence="1 2">
    <name type="scientific">Paraburkholderia bengalensis</name>
    <dbReference type="NCBI Taxonomy" id="2747562"/>
    <lineage>
        <taxon>Bacteria</taxon>
        <taxon>Pseudomonadati</taxon>
        <taxon>Pseudomonadota</taxon>
        <taxon>Betaproteobacteria</taxon>
        <taxon>Burkholderiales</taxon>
        <taxon>Burkholderiaceae</taxon>
        <taxon>Paraburkholderia</taxon>
    </lineage>
</organism>
<keyword evidence="2" id="KW-1185">Reference proteome</keyword>
<gene>
    <name evidence="1" type="ORF">H3V53_37790</name>
</gene>
<dbReference type="EMBL" id="JACFYJ010000125">
    <property type="protein sequence ID" value="MEI6002659.1"/>
    <property type="molecule type" value="Genomic_DNA"/>
</dbReference>
<dbReference type="InterPro" id="IPR009200">
    <property type="entry name" value="DUF1269_membrane"/>
</dbReference>
<accession>A0ABU8J4L4</accession>
<reference evidence="1 2" key="1">
    <citation type="journal article" date="2022" name="Arch. Microbiol.">
        <title>Paraburkholderia bengalensis sp. nov. isolated from roots of Oryza sativa, IR64.</title>
        <authorList>
            <person name="Nag P."/>
            <person name="Mondal N."/>
            <person name="Sarkar J."/>
            <person name="Das S."/>
        </authorList>
    </citation>
    <scope>NUCLEOTIDE SEQUENCE [LARGE SCALE GENOMIC DNA]</scope>
    <source>
        <strain evidence="1 2">IR64_4_BI</strain>
    </source>
</reference>
<evidence type="ECO:0000313" key="2">
    <source>
        <dbReference type="Proteomes" id="UP001386437"/>
    </source>
</evidence>
<name>A0ABU8J4L4_9BURK</name>